<accession>A0A0C3QGI7</accession>
<dbReference type="Proteomes" id="UP000054248">
    <property type="component" value="Unassembled WGS sequence"/>
</dbReference>
<keyword evidence="3" id="KW-1185">Reference proteome</keyword>
<dbReference type="SUPFAM" id="SSF54593">
    <property type="entry name" value="Glyoxalase/Bleomycin resistance protein/Dihydroxybiphenyl dioxygenase"/>
    <property type="match status" value="1"/>
</dbReference>
<evidence type="ECO:0000313" key="3">
    <source>
        <dbReference type="Proteomes" id="UP000054248"/>
    </source>
</evidence>
<name>A0A0C3QGI7_9AGAM</name>
<dbReference type="InterPro" id="IPR029068">
    <property type="entry name" value="Glyas_Bleomycin-R_OHBP_Dase"/>
</dbReference>
<gene>
    <name evidence="2" type="ORF">M407DRAFT_244374</name>
</gene>
<dbReference type="HOGENOM" id="CLU_2764977_0_0_1"/>
<evidence type="ECO:0000259" key="1">
    <source>
        <dbReference type="Pfam" id="PF00903"/>
    </source>
</evidence>
<feature type="domain" description="Glyoxalase/fosfomycin resistance/dioxygenase" evidence="1">
    <location>
        <begin position="17"/>
        <end position="64"/>
    </location>
</feature>
<dbReference type="STRING" id="1051891.A0A0C3QGI7"/>
<dbReference type="AlphaFoldDB" id="A0A0C3QGI7"/>
<reference evidence="2 3" key="1">
    <citation type="submission" date="2014-04" db="EMBL/GenBank/DDBJ databases">
        <authorList>
            <consortium name="DOE Joint Genome Institute"/>
            <person name="Kuo A."/>
            <person name="Girlanda M."/>
            <person name="Perotto S."/>
            <person name="Kohler A."/>
            <person name="Nagy L.G."/>
            <person name="Floudas D."/>
            <person name="Copeland A."/>
            <person name="Barry K.W."/>
            <person name="Cichocki N."/>
            <person name="Veneault-Fourrey C."/>
            <person name="LaButti K."/>
            <person name="Lindquist E.A."/>
            <person name="Lipzen A."/>
            <person name="Lundell T."/>
            <person name="Morin E."/>
            <person name="Murat C."/>
            <person name="Sun H."/>
            <person name="Tunlid A."/>
            <person name="Henrissat B."/>
            <person name="Grigoriev I.V."/>
            <person name="Hibbett D.S."/>
            <person name="Martin F."/>
            <person name="Nordberg H.P."/>
            <person name="Cantor M.N."/>
            <person name="Hua S.X."/>
        </authorList>
    </citation>
    <scope>NUCLEOTIDE SEQUENCE [LARGE SCALE GENOMIC DNA]</scope>
    <source>
        <strain evidence="2 3">MUT 4182</strain>
    </source>
</reference>
<dbReference type="Gene3D" id="3.10.180.10">
    <property type="entry name" value="2,3-Dihydroxybiphenyl 1,2-Dioxygenase, domain 1"/>
    <property type="match status" value="1"/>
</dbReference>
<evidence type="ECO:0000313" key="2">
    <source>
        <dbReference type="EMBL" id="KIO24624.1"/>
    </source>
</evidence>
<organism evidence="2 3">
    <name type="scientific">Tulasnella calospora MUT 4182</name>
    <dbReference type="NCBI Taxonomy" id="1051891"/>
    <lineage>
        <taxon>Eukaryota</taxon>
        <taxon>Fungi</taxon>
        <taxon>Dikarya</taxon>
        <taxon>Basidiomycota</taxon>
        <taxon>Agaricomycotina</taxon>
        <taxon>Agaricomycetes</taxon>
        <taxon>Cantharellales</taxon>
        <taxon>Tulasnellaceae</taxon>
        <taxon>Tulasnella</taxon>
    </lineage>
</organism>
<protein>
    <recommendedName>
        <fullName evidence="1">Glyoxalase/fosfomycin resistance/dioxygenase domain-containing protein</fullName>
    </recommendedName>
</protein>
<dbReference type="EMBL" id="KN823057">
    <property type="protein sequence ID" value="KIO24624.1"/>
    <property type="molecule type" value="Genomic_DNA"/>
</dbReference>
<sequence>MGSLHQHKDAGAKAPAVLNYIKVAGVDETLKKVVEAGGKVVEEKWTEGNHTDMGTFEDTEGNLVGLLHWL</sequence>
<dbReference type="OrthoDB" id="447346at2759"/>
<dbReference type="Pfam" id="PF00903">
    <property type="entry name" value="Glyoxalase"/>
    <property type="match status" value="1"/>
</dbReference>
<dbReference type="InterPro" id="IPR004360">
    <property type="entry name" value="Glyas_Fos-R_dOase_dom"/>
</dbReference>
<feature type="non-terminal residue" evidence="2">
    <location>
        <position position="70"/>
    </location>
</feature>
<proteinExistence type="predicted"/>
<reference evidence="3" key="2">
    <citation type="submission" date="2015-01" db="EMBL/GenBank/DDBJ databases">
        <title>Evolutionary Origins and Diversification of the Mycorrhizal Mutualists.</title>
        <authorList>
            <consortium name="DOE Joint Genome Institute"/>
            <consortium name="Mycorrhizal Genomics Consortium"/>
            <person name="Kohler A."/>
            <person name="Kuo A."/>
            <person name="Nagy L.G."/>
            <person name="Floudas D."/>
            <person name="Copeland A."/>
            <person name="Barry K.W."/>
            <person name="Cichocki N."/>
            <person name="Veneault-Fourrey C."/>
            <person name="LaButti K."/>
            <person name="Lindquist E.A."/>
            <person name="Lipzen A."/>
            <person name="Lundell T."/>
            <person name="Morin E."/>
            <person name="Murat C."/>
            <person name="Riley R."/>
            <person name="Ohm R."/>
            <person name="Sun H."/>
            <person name="Tunlid A."/>
            <person name="Henrissat B."/>
            <person name="Grigoriev I.V."/>
            <person name="Hibbett D.S."/>
            <person name="Martin F."/>
        </authorList>
    </citation>
    <scope>NUCLEOTIDE SEQUENCE [LARGE SCALE GENOMIC DNA]</scope>
    <source>
        <strain evidence="3">MUT 4182</strain>
    </source>
</reference>